<dbReference type="InterPro" id="IPR051043">
    <property type="entry name" value="Sulfatase_Mod_Factor_Kinase"/>
</dbReference>
<keyword evidence="2" id="KW-0408">Iron</keyword>
<dbReference type="Gene3D" id="3.90.1580.10">
    <property type="entry name" value="paralog of FGE (formylglycine-generating enzyme)"/>
    <property type="match status" value="2"/>
</dbReference>
<dbReference type="NCBIfam" id="TIGR04373">
    <property type="entry name" value="egtB_X_signatur"/>
    <property type="match status" value="1"/>
</dbReference>
<dbReference type="Pfam" id="PF12867">
    <property type="entry name" value="DinB_2"/>
    <property type="match status" value="1"/>
</dbReference>
<dbReference type="InterPro" id="IPR016187">
    <property type="entry name" value="CTDL_fold"/>
</dbReference>
<dbReference type="SUPFAM" id="SSF56436">
    <property type="entry name" value="C-type lectin-like"/>
    <property type="match status" value="1"/>
</dbReference>
<organism evidence="6 7">
    <name type="scientific">Ramlibacter agri</name>
    <dbReference type="NCBI Taxonomy" id="2728837"/>
    <lineage>
        <taxon>Bacteria</taxon>
        <taxon>Pseudomonadati</taxon>
        <taxon>Pseudomonadota</taxon>
        <taxon>Betaproteobacteria</taxon>
        <taxon>Burkholderiales</taxon>
        <taxon>Comamonadaceae</taxon>
        <taxon>Ramlibacter</taxon>
    </lineage>
</organism>
<evidence type="ECO:0000256" key="1">
    <source>
        <dbReference type="ARBA" id="ARBA00023002"/>
    </source>
</evidence>
<reference evidence="6 7" key="1">
    <citation type="submission" date="2020-04" db="EMBL/GenBank/DDBJ databases">
        <title>Ramlibacter sp. G-1-2-2 isolated from soil.</title>
        <authorList>
            <person name="Dahal R.H."/>
        </authorList>
    </citation>
    <scope>NUCLEOTIDE SEQUENCE [LARGE SCALE GENOMIC DNA]</scope>
    <source>
        <strain evidence="6 7">G-1-2-2</strain>
    </source>
</reference>
<dbReference type="AlphaFoldDB" id="A0A848HBH4"/>
<dbReference type="RefSeq" id="WP_169421007.1">
    <property type="nucleotide sequence ID" value="NZ_JABBFX010000002.1"/>
</dbReference>
<evidence type="ECO:0000313" key="6">
    <source>
        <dbReference type="EMBL" id="NML46761.1"/>
    </source>
</evidence>
<keyword evidence="1" id="KW-0560">Oxidoreductase</keyword>
<evidence type="ECO:0000259" key="4">
    <source>
        <dbReference type="Pfam" id="PF03781"/>
    </source>
</evidence>
<dbReference type="InterPro" id="IPR005532">
    <property type="entry name" value="SUMF_dom"/>
</dbReference>
<evidence type="ECO:0000259" key="5">
    <source>
        <dbReference type="Pfam" id="PF12867"/>
    </source>
</evidence>
<dbReference type="NCBIfam" id="NF041186">
    <property type="entry name" value="SenA"/>
    <property type="match status" value="1"/>
</dbReference>
<dbReference type="PANTHER" id="PTHR23150">
    <property type="entry name" value="SULFATASE MODIFYING FACTOR 1, 2"/>
    <property type="match status" value="1"/>
</dbReference>
<feature type="domain" description="DinB-like" evidence="5">
    <location>
        <begin position="31"/>
        <end position="160"/>
    </location>
</feature>
<dbReference type="InterPro" id="IPR030809">
    <property type="entry name" value="EgtB_signatur"/>
</dbReference>
<dbReference type="Pfam" id="PF03781">
    <property type="entry name" value="FGE-sulfatase"/>
    <property type="match status" value="1"/>
</dbReference>
<dbReference type="Proteomes" id="UP000541185">
    <property type="component" value="Unassembled WGS sequence"/>
</dbReference>
<evidence type="ECO:0000313" key="7">
    <source>
        <dbReference type="Proteomes" id="UP000541185"/>
    </source>
</evidence>
<dbReference type="InterPro" id="IPR042095">
    <property type="entry name" value="SUMF_sf"/>
</dbReference>
<proteinExistence type="predicted"/>
<evidence type="ECO:0000256" key="2">
    <source>
        <dbReference type="ARBA" id="ARBA00023004"/>
    </source>
</evidence>
<gene>
    <name evidence="6" type="primary">egtB</name>
    <name evidence="6" type="ORF">HHL11_23660</name>
</gene>
<protein>
    <submittedName>
        <fullName evidence="6">Ergothioneine biosynthesis protein EgtB</fullName>
    </submittedName>
</protein>
<dbReference type="EMBL" id="JABBFX010000002">
    <property type="protein sequence ID" value="NML46761.1"/>
    <property type="molecule type" value="Genomic_DNA"/>
</dbReference>
<dbReference type="SUPFAM" id="SSF109854">
    <property type="entry name" value="DinB/YfiT-like putative metalloenzymes"/>
    <property type="match status" value="1"/>
</dbReference>
<comment type="pathway">
    <text evidence="3">Amino-acid biosynthesis; ergothioneine biosynthesis.</text>
</comment>
<name>A0A848HBH4_9BURK</name>
<keyword evidence="7" id="KW-1185">Reference proteome</keyword>
<dbReference type="InterPro" id="IPR024775">
    <property type="entry name" value="DinB-like"/>
</dbReference>
<accession>A0A848HBH4</accession>
<dbReference type="PANTHER" id="PTHR23150:SF36">
    <property type="entry name" value="HERCYNINE OXYGENASE"/>
    <property type="match status" value="1"/>
</dbReference>
<sequence length="412" mass="46706">MEATWRGYSADGPSPAQALRRGLAADVRAALLAARERTLALADDWQAALGRSWPGVPYAAERNPPLWELGHLAWFQEYWIARNRQRALGTRCDPAHARAPSLLPRADQWYDSSRVAHRTRWELALPDAAGTRDYLARTLERTLALLSDLPPDAGDDALYFYRLVTLHELMHAEAFQYMAEGLGLAVRAPAVPDVDEAVELAVPAQSFRLGPEQGGFAFDNELQPQALEVDAFRIDAQPLSWARYLPFVEAGGYEDLAWWSEEGRRWLAAQRVRFPLYLRWGPSGWEQAAGGRWQRLRLQQAAQHLSAHEAEAWCRWAGRRLPTEPEWECAARHQPGFLWGQAWEWTASVFAPHPGFAPHPYRDYSAPWFGTRRVLRGACQATSAFLAHACYRNFFEPHRRDVYAGLRSCALP</sequence>
<dbReference type="InterPro" id="IPR034660">
    <property type="entry name" value="DinB/YfiT-like"/>
</dbReference>
<evidence type="ECO:0000256" key="3">
    <source>
        <dbReference type="ARBA" id="ARBA00037882"/>
    </source>
</evidence>
<feature type="domain" description="Sulfatase-modifying factor enzyme-like" evidence="4">
    <location>
        <begin position="200"/>
        <end position="333"/>
    </location>
</feature>
<comment type="caution">
    <text evidence="6">The sequence shown here is derived from an EMBL/GenBank/DDBJ whole genome shotgun (WGS) entry which is preliminary data.</text>
</comment>